<comment type="similarity">
    <text evidence="1 13">Belongs to the RuvC family.</text>
</comment>
<dbReference type="EMBL" id="BJTG01000002">
    <property type="protein sequence ID" value="GEJ56106.1"/>
    <property type="molecule type" value="Genomic_DNA"/>
</dbReference>
<accession>A0A7I9VI64</accession>
<proteinExistence type="inferred from homology"/>
<keyword evidence="16" id="KW-1185">Reference proteome</keyword>
<evidence type="ECO:0000256" key="8">
    <source>
        <dbReference type="ARBA" id="ARBA00022842"/>
    </source>
</evidence>
<dbReference type="Gene3D" id="3.30.420.10">
    <property type="entry name" value="Ribonuclease H-like superfamily/Ribonuclease H"/>
    <property type="match status" value="1"/>
</dbReference>
<keyword evidence="5 13" id="KW-0255">Endonuclease</keyword>
<comment type="cofactor">
    <cofactor evidence="13">
        <name>Mg(2+)</name>
        <dbReference type="ChEBI" id="CHEBI:18420"/>
    </cofactor>
    <text evidence="13">Binds 2 Mg(2+) ion per subunit.</text>
</comment>
<dbReference type="HAMAP" id="MF_00034">
    <property type="entry name" value="RuvC"/>
    <property type="match status" value="1"/>
</dbReference>
<evidence type="ECO:0000313" key="15">
    <source>
        <dbReference type="EMBL" id="GEJ56106.1"/>
    </source>
</evidence>
<comment type="catalytic activity">
    <reaction evidence="12 13">
        <text>Endonucleolytic cleavage at a junction such as a reciprocal single-stranded crossover between two homologous DNA duplexes (Holliday junction).</text>
        <dbReference type="EC" id="3.1.21.10"/>
    </reaction>
</comment>
<evidence type="ECO:0000256" key="9">
    <source>
        <dbReference type="ARBA" id="ARBA00023125"/>
    </source>
</evidence>
<evidence type="ECO:0000256" key="12">
    <source>
        <dbReference type="ARBA" id="ARBA00029354"/>
    </source>
</evidence>
<keyword evidence="6 13" id="KW-0227">DNA damage</keyword>
<comment type="function">
    <text evidence="13">The RuvA-RuvB-RuvC complex processes Holliday junction (HJ) DNA during genetic recombination and DNA repair. Endonuclease that resolves HJ intermediates. Cleaves cruciform DNA by making single-stranded nicks across the HJ at symmetrical positions within the homologous arms, yielding a 5'-phosphate and a 3'-hydroxyl group; requires a central core of homology in the junction. The consensus cleavage sequence is 5'-(A/T)TT(C/G)-3'. Cleavage occurs on the 3'-side of the TT dinucleotide at the point of strand exchange. HJ branch migration catalyzed by RuvA-RuvB allows RuvC to scan DNA until it finds its consensus sequence, where it cleaves and resolves the cruciform DNA.</text>
</comment>
<keyword evidence="9 13" id="KW-0238">DNA-binding</keyword>
<comment type="subcellular location">
    <subcellularLocation>
        <location evidence="13">Cytoplasm</location>
    </subcellularLocation>
</comment>
<evidence type="ECO:0000256" key="4">
    <source>
        <dbReference type="ARBA" id="ARBA00022723"/>
    </source>
</evidence>
<dbReference type="EC" id="3.1.21.10" evidence="13 14"/>
<dbReference type="AlphaFoldDB" id="A0A7I9VI64"/>
<dbReference type="GO" id="GO:0003677">
    <property type="term" value="F:DNA binding"/>
    <property type="evidence" value="ECO:0007669"/>
    <property type="project" value="UniProtKB-KW"/>
</dbReference>
<keyword evidence="7 13" id="KW-0378">Hydrolase</keyword>
<dbReference type="CDD" id="cd16962">
    <property type="entry name" value="RuvC"/>
    <property type="match status" value="1"/>
</dbReference>
<evidence type="ECO:0000256" key="1">
    <source>
        <dbReference type="ARBA" id="ARBA00009518"/>
    </source>
</evidence>
<name>A0A7I9VI64_9BACT</name>
<dbReference type="RefSeq" id="WP_176063283.1">
    <property type="nucleotide sequence ID" value="NZ_BJTG01000002.1"/>
</dbReference>
<dbReference type="GO" id="GO:0006310">
    <property type="term" value="P:DNA recombination"/>
    <property type="evidence" value="ECO:0007669"/>
    <property type="project" value="UniProtKB-UniRule"/>
</dbReference>
<dbReference type="FunFam" id="3.30.420.10:FF:000002">
    <property type="entry name" value="Crossover junction endodeoxyribonuclease RuvC"/>
    <property type="match status" value="1"/>
</dbReference>
<feature type="active site" evidence="13">
    <location>
        <position position="7"/>
    </location>
</feature>
<evidence type="ECO:0000256" key="10">
    <source>
        <dbReference type="ARBA" id="ARBA00023172"/>
    </source>
</evidence>
<keyword evidence="8 13" id="KW-0460">Magnesium</keyword>
<feature type="binding site" evidence="13">
    <location>
        <position position="137"/>
    </location>
    <ligand>
        <name>Mg(2+)</name>
        <dbReference type="ChEBI" id="CHEBI:18420"/>
        <label>1</label>
    </ligand>
</feature>
<dbReference type="NCBIfam" id="TIGR00228">
    <property type="entry name" value="ruvC"/>
    <property type="match status" value="1"/>
</dbReference>
<feature type="active site" evidence="13">
    <location>
        <position position="137"/>
    </location>
</feature>
<evidence type="ECO:0000256" key="6">
    <source>
        <dbReference type="ARBA" id="ARBA00022763"/>
    </source>
</evidence>
<dbReference type="InterPro" id="IPR012337">
    <property type="entry name" value="RNaseH-like_sf"/>
</dbReference>
<sequence>MVVLGIDPGTQRCGYGIVARRDGRLVRLASGVIVPGALPMAERLGLILDGLTRLLALERVEAVAVETAFCGRSPRSALALGQARGVVLAAAARAGLAVHEYAPAEVKRAFTGSGRADKGQMLRTARALFGLEARLADEADAVAIAVCHLARGHRAPPPRAAARPATAGARLRASGALRPSVRRFAEAP</sequence>
<evidence type="ECO:0000256" key="14">
    <source>
        <dbReference type="NCBIfam" id="TIGR00228"/>
    </source>
</evidence>
<dbReference type="SUPFAM" id="SSF53098">
    <property type="entry name" value="Ribonuclease H-like"/>
    <property type="match status" value="1"/>
</dbReference>
<dbReference type="GO" id="GO:0000287">
    <property type="term" value="F:magnesium ion binding"/>
    <property type="evidence" value="ECO:0007669"/>
    <property type="project" value="UniProtKB-UniRule"/>
</dbReference>
<feature type="active site" evidence="13">
    <location>
        <position position="66"/>
    </location>
</feature>
<dbReference type="GO" id="GO:0008821">
    <property type="term" value="F:crossover junction DNA endonuclease activity"/>
    <property type="evidence" value="ECO:0007669"/>
    <property type="project" value="UniProtKB-UniRule"/>
</dbReference>
<keyword evidence="4 13" id="KW-0479">Metal-binding</keyword>
<dbReference type="InterPro" id="IPR002176">
    <property type="entry name" value="X-over_junc_endoDNase_RuvC"/>
</dbReference>
<feature type="binding site" evidence="13">
    <location>
        <position position="7"/>
    </location>
    <ligand>
        <name>Mg(2+)</name>
        <dbReference type="ChEBI" id="CHEBI:18420"/>
        <label>1</label>
    </ligand>
</feature>
<evidence type="ECO:0000256" key="3">
    <source>
        <dbReference type="ARBA" id="ARBA00022722"/>
    </source>
</evidence>
<dbReference type="PRINTS" id="PR00696">
    <property type="entry name" value="RSOLVASERUVC"/>
</dbReference>
<dbReference type="Proteomes" id="UP000503640">
    <property type="component" value="Unassembled WGS sequence"/>
</dbReference>
<organism evidence="15 16">
    <name type="scientific">Anaeromyxobacter diazotrophicus</name>
    <dbReference type="NCBI Taxonomy" id="2590199"/>
    <lineage>
        <taxon>Bacteria</taxon>
        <taxon>Pseudomonadati</taxon>
        <taxon>Myxococcota</taxon>
        <taxon>Myxococcia</taxon>
        <taxon>Myxococcales</taxon>
        <taxon>Cystobacterineae</taxon>
        <taxon>Anaeromyxobacteraceae</taxon>
        <taxon>Anaeromyxobacter</taxon>
    </lineage>
</organism>
<dbReference type="PANTHER" id="PTHR30194">
    <property type="entry name" value="CROSSOVER JUNCTION ENDODEOXYRIBONUCLEASE RUVC"/>
    <property type="match status" value="1"/>
</dbReference>
<keyword evidence="11 13" id="KW-0234">DNA repair</keyword>
<protein>
    <recommendedName>
        <fullName evidence="13 14">Crossover junction endodeoxyribonuclease RuvC</fullName>
        <ecNumber evidence="13 14">3.1.21.10</ecNumber>
    </recommendedName>
    <alternativeName>
        <fullName evidence="13">Holliday junction nuclease RuvC</fullName>
    </alternativeName>
    <alternativeName>
        <fullName evidence="13">Holliday junction resolvase RuvC</fullName>
    </alternativeName>
</protein>
<evidence type="ECO:0000313" key="16">
    <source>
        <dbReference type="Proteomes" id="UP000503640"/>
    </source>
</evidence>
<dbReference type="GO" id="GO:0005737">
    <property type="term" value="C:cytoplasm"/>
    <property type="evidence" value="ECO:0007669"/>
    <property type="project" value="UniProtKB-SubCell"/>
</dbReference>
<evidence type="ECO:0000256" key="5">
    <source>
        <dbReference type="ARBA" id="ARBA00022759"/>
    </source>
</evidence>
<feature type="binding site" evidence="13">
    <location>
        <position position="66"/>
    </location>
    <ligand>
        <name>Mg(2+)</name>
        <dbReference type="ChEBI" id="CHEBI:18420"/>
        <label>2</label>
    </ligand>
</feature>
<evidence type="ECO:0000256" key="7">
    <source>
        <dbReference type="ARBA" id="ARBA00022801"/>
    </source>
</evidence>
<reference evidence="16" key="1">
    <citation type="journal article" date="2020" name="Appl. Environ. Microbiol.">
        <title>Diazotrophic Anaeromyxobacter Isolates from Soils.</title>
        <authorList>
            <person name="Masuda Y."/>
            <person name="Yamanaka H."/>
            <person name="Xu Z.X."/>
            <person name="Shiratori Y."/>
            <person name="Aono T."/>
            <person name="Amachi S."/>
            <person name="Senoo K."/>
            <person name="Itoh H."/>
        </authorList>
    </citation>
    <scope>NUCLEOTIDE SEQUENCE [LARGE SCALE GENOMIC DNA]</scope>
    <source>
        <strain evidence="16">R267</strain>
    </source>
</reference>
<dbReference type="PANTHER" id="PTHR30194:SF3">
    <property type="entry name" value="CROSSOVER JUNCTION ENDODEOXYRIBONUCLEASE RUVC"/>
    <property type="match status" value="1"/>
</dbReference>
<dbReference type="GO" id="GO:0048476">
    <property type="term" value="C:Holliday junction resolvase complex"/>
    <property type="evidence" value="ECO:0007669"/>
    <property type="project" value="UniProtKB-UniRule"/>
</dbReference>
<keyword evidence="3 13" id="KW-0540">Nuclease</keyword>
<evidence type="ECO:0000256" key="2">
    <source>
        <dbReference type="ARBA" id="ARBA00022490"/>
    </source>
</evidence>
<evidence type="ECO:0000256" key="11">
    <source>
        <dbReference type="ARBA" id="ARBA00023204"/>
    </source>
</evidence>
<dbReference type="InterPro" id="IPR036397">
    <property type="entry name" value="RNaseH_sf"/>
</dbReference>
<evidence type="ECO:0000256" key="13">
    <source>
        <dbReference type="HAMAP-Rule" id="MF_00034"/>
    </source>
</evidence>
<dbReference type="GO" id="GO:0006281">
    <property type="term" value="P:DNA repair"/>
    <property type="evidence" value="ECO:0007669"/>
    <property type="project" value="UniProtKB-UniRule"/>
</dbReference>
<keyword evidence="10 13" id="KW-0233">DNA recombination</keyword>
<keyword evidence="2 13" id="KW-0963">Cytoplasm</keyword>
<comment type="subunit">
    <text evidence="13">Homodimer which binds Holliday junction (HJ) DNA. The HJ becomes 2-fold symmetrical on binding to RuvC with unstacked arms; it has a different conformation from HJ DNA in complex with RuvA. In the full resolvosome a probable DNA-RuvA(4)-RuvB(12)-RuvC(2) complex forms which resolves the HJ.</text>
</comment>
<comment type="caution">
    <text evidence="15">The sequence shown here is derived from an EMBL/GenBank/DDBJ whole genome shotgun (WGS) entry which is preliminary data.</text>
</comment>
<dbReference type="Pfam" id="PF02075">
    <property type="entry name" value="RuvC"/>
    <property type="match status" value="1"/>
</dbReference>
<gene>
    <name evidence="13 15" type="primary">ruvC</name>
    <name evidence="15" type="ORF">AMYX_08470</name>
</gene>